<evidence type="ECO:0000313" key="1">
    <source>
        <dbReference type="EMBL" id="GIY29552.1"/>
    </source>
</evidence>
<dbReference type="AlphaFoldDB" id="A0AAV4S9T0"/>
<dbReference type="Proteomes" id="UP001054837">
    <property type="component" value="Unassembled WGS sequence"/>
</dbReference>
<sequence>MDESSFVPMFDLKNKSKYPILRATNQPLFGKNLRLLSKKLQNLSPPVYVGQTGTEEIHRPMPQMHSRLHPQLQKHLRVPLCAIPEPFIGSSSPFPRNTWANYLLHFISVSKITLLILKIPPQRFGMPSF</sequence>
<protein>
    <submittedName>
        <fullName evidence="1">Uncharacterized protein</fullName>
    </submittedName>
</protein>
<proteinExistence type="predicted"/>
<accession>A0AAV4S9T0</accession>
<organism evidence="1 2">
    <name type="scientific">Caerostris darwini</name>
    <dbReference type="NCBI Taxonomy" id="1538125"/>
    <lineage>
        <taxon>Eukaryota</taxon>
        <taxon>Metazoa</taxon>
        <taxon>Ecdysozoa</taxon>
        <taxon>Arthropoda</taxon>
        <taxon>Chelicerata</taxon>
        <taxon>Arachnida</taxon>
        <taxon>Araneae</taxon>
        <taxon>Araneomorphae</taxon>
        <taxon>Entelegynae</taxon>
        <taxon>Araneoidea</taxon>
        <taxon>Araneidae</taxon>
        <taxon>Caerostris</taxon>
    </lineage>
</organism>
<dbReference type="EMBL" id="BPLQ01007325">
    <property type="protein sequence ID" value="GIY29552.1"/>
    <property type="molecule type" value="Genomic_DNA"/>
</dbReference>
<gene>
    <name evidence="1" type="ORF">CDAR_413441</name>
</gene>
<reference evidence="1 2" key="1">
    <citation type="submission" date="2021-06" db="EMBL/GenBank/DDBJ databases">
        <title>Caerostris darwini draft genome.</title>
        <authorList>
            <person name="Kono N."/>
            <person name="Arakawa K."/>
        </authorList>
    </citation>
    <scope>NUCLEOTIDE SEQUENCE [LARGE SCALE GENOMIC DNA]</scope>
</reference>
<name>A0AAV4S9T0_9ARAC</name>
<keyword evidence="2" id="KW-1185">Reference proteome</keyword>
<evidence type="ECO:0000313" key="2">
    <source>
        <dbReference type="Proteomes" id="UP001054837"/>
    </source>
</evidence>
<comment type="caution">
    <text evidence="1">The sequence shown here is derived from an EMBL/GenBank/DDBJ whole genome shotgun (WGS) entry which is preliminary data.</text>
</comment>